<gene>
    <name evidence="2" type="ORF">STAS_05876</name>
</gene>
<dbReference type="OrthoDB" id="749289at2759"/>
<proteinExistence type="predicted"/>
<evidence type="ECO:0000313" key="3">
    <source>
        <dbReference type="Proteomes" id="UP000325081"/>
    </source>
</evidence>
<dbReference type="AlphaFoldDB" id="A0A5A7PB82"/>
<organism evidence="2 3">
    <name type="scientific">Striga asiatica</name>
    <name type="common">Asiatic witchweed</name>
    <name type="synonym">Buchnera asiatica</name>
    <dbReference type="NCBI Taxonomy" id="4170"/>
    <lineage>
        <taxon>Eukaryota</taxon>
        <taxon>Viridiplantae</taxon>
        <taxon>Streptophyta</taxon>
        <taxon>Embryophyta</taxon>
        <taxon>Tracheophyta</taxon>
        <taxon>Spermatophyta</taxon>
        <taxon>Magnoliopsida</taxon>
        <taxon>eudicotyledons</taxon>
        <taxon>Gunneridae</taxon>
        <taxon>Pentapetalae</taxon>
        <taxon>asterids</taxon>
        <taxon>lamiids</taxon>
        <taxon>Lamiales</taxon>
        <taxon>Orobanchaceae</taxon>
        <taxon>Buchnereae</taxon>
        <taxon>Striga</taxon>
    </lineage>
</organism>
<dbReference type="EMBL" id="BKCP01004294">
    <property type="protein sequence ID" value="GER29980.1"/>
    <property type="molecule type" value="Genomic_DNA"/>
</dbReference>
<keyword evidence="3" id="KW-1185">Reference proteome</keyword>
<dbReference type="PANTHER" id="PTHR35324">
    <property type="entry name" value="BNAA08G03750D PROTEIN"/>
    <property type="match status" value="1"/>
</dbReference>
<reference evidence="3" key="1">
    <citation type="journal article" date="2019" name="Curr. Biol.">
        <title>Genome Sequence of Striga asiatica Provides Insight into the Evolution of Plant Parasitism.</title>
        <authorList>
            <person name="Yoshida S."/>
            <person name="Kim S."/>
            <person name="Wafula E.K."/>
            <person name="Tanskanen J."/>
            <person name="Kim Y.M."/>
            <person name="Honaas L."/>
            <person name="Yang Z."/>
            <person name="Spallek T."/>
            <person name="Conn C.E."/>
            <person name="Ichihashi Y."/>
            <person name="Cheong K."/>
            <person name="Cui S."/>
            <person name="Der J.P."/>
            <person name="Gundlach H."/>
            <person name="Jiao Y."/>
            <person name="Hori C."/>
            <person name="Ishida J.K."/>
            <person name="Kasahara H."/>
            <person name="Kiba T."/>
            <person name="Kim M.S."/>
            <person name="Koo N."/>
            <person name="Laohavisit A."/>
            <person name="Lee Y.H."/>
            <person name="Lumba S."/>
            <person name="McCourt P."/>
            <person name="Mortimer J.C."/>
            <person name="Mutuku J.M."/>
            <person name="Nomura T."/>
            <person name="Sasaki-Sekimoto Y."/>
            <person name="Seto Y."/>
            <person name="Wang Y."/>
            <person name="Wakatake T."/>
            <person name="Sakakibara H."/>
            <person name="Demura T."/>
            <person name="Yamaguchi S."/>
            <person name="Yoneyama K."/>
            <person name="Manabe R.I."/>
            <person name="Nelson D.C."/>
            <person name="Schulman A.H."/>
            <person name="Timko M.P."/>
            <person name="dePamphilis C.W."/>
            <person name="Choi D."/>
            <person name="Shirasu K."/>
        </authorList>
    </citation>
    <scope>NUCLEOTIDE SEQUENCE [LARGE SCALE GENOMIC DNA]</scope>
    <source>
        <strain evidence="3">cv. UVA1</strain>
    </source>
</reference>
<sequence length="108" mass="11640">MCSIISEKQTKTSQIEEDEQPQEGLNSLAGHVTSHLYLKPAHTTGTLDKAVVLRRIRHRKRVNRVKSAVGALLGQRSASTSNTAAADGGETFGVCPRLIWADDAFAAP</sequence>
<dbReference type="Proteomes" id="UP000325081">
    <property type="component" value="Unassembled WGS sequence"/>
</dbReference>
<feature type="region of interest" description="Disordered" evidence="1">
    <location>
        <begin position="1"/>
        <end position="26"/>
    </location>
</feature>
<name>A0A5A7PB82_STRAF</name>
<evidence type="ECO:0000313" key="2">
    <source>
        <dbReference type="EMBL" id="GER29980.1"/>
    </source>
</evidence>
<protein>
    <submittedName>
        <fullName evidence="2">LPS-assembly protein LptD</fullName>
    </submittedName>
</protein>
<comment type="caution">
    <text evidence="2">The sequence shown here is derived from an EMBL/GenBank/DDBJ whole genome shotgun (WGS) entry which is preliminary data.</text>
</comment>
<evidence type="ECO:0000256" key="1">
    <source>
        <dbReference type="SAM" id="MobiDB-lite"/>
    </source>
</evidence>
<accession>A0A5A7PB82</accession>
<dbReference type="PANTHER" id="PTHR35324:SF4">
    <property type="entry name" value="EXPRESSED PROTEIN"/>
    <property type="match status" value="1"/>
</dbReference>